<name>A0ABQ9NP56_9PEZI</name>
<dbReference type="NCBIfam" id="TIGR03296">
    <property type="entry name" value="M6dom_TIGR03296"/>
    <property type="match status" value="1"/>
</dbReference>
<organism evidence="3 4">
    <name type="scientific">Coniosporium apollinis</name>
    <dbReference type="NCBI Taxonomy" id="61459"/>
    <lineage>
        <taxon>Eukaryota</taxon>
        <taxon>Fungi</taxon>
        <taxon>Dikarya</taxon>
        <taxon>Ascomycota</taxon>
        <taxon>Pezizomycotina</taxon>
        <taxon>Dothideomycetes</taxon>
        <taxon>Dothideomycetes incertae sedis</taxon>
        <taxon>Coniosporium</taxon>
    </lineage>
</organism>
<feature type="region of interest" description="Disordered" evidence="1">
    <location>
        <begin position="402"/>
        <end position="436"/>
    </location>
</feature>
<evidence type="ECO:0000259" key="2">
    <source>
        <dbReference type="Pfam" id="PF05547"/>
    </source>
</evidence>
<dbReference type="PROSITE" id="PS50231">
    <property type="entry name" value="RICIN_B_LECTIN"/>
    <property type="match status" value="1"/>
</dbReference>
<feature type="domain" description="Peptidase M6-like" evidence="2">
    <location>
        <begin position="113"/>
        <end position="309"/>
    </location>
</feature>
<dbReference type="InterPro" id="IPR008757">
    <property type="entry name" value="Peptidase_M6-like_domain"/>
</dbReference>
<dbReference type="Gene3D" id="2.80.10.50">
    <property type="match status" value="1"/>
</dbReference>
<dbReference type="InterPro" id="IPR035992">
    <property type="entry name" value="Ricin_B-like_lectins"/>
</dbReference>
<dbReference type="PANTHER" id="PTHR41775">
    <property type="entry name" value="SECRETED PROTEIN-RELATED"/>
    <property type="match status" value="1"/>
</dbReference>
<dbReference type="PANTHER" id="PTHR41775:SF1">
    <property type="entry name" value="PEPTIDASE M6-LIKE DOMAIN-CONTAINING PROTEIN"/>
    <property type="match status" value="1"/>
</dbReference>
<accession>A0ABQ9NP56</accession>
<dbReference type="Proteomes" id="UP001172684">
    <property type="component" value="Unassembled WGS sequence"/>
</dbReference>
<dbReference type="Pfam" id="PF05547">
    <property type="entry name" value="Peptidase_M6"/>
    <property type="match status" value="1"/>
</dbReference>
<reference evidence="3" key="1">
    <citation type="submission" date="2022-10" db="EMBL/GenBank/DDBJ databases">
        <title>Culturing micro-colonial fungi from biological soil crusts in the Mojave desert and describing Neophaeococcomyces mojavensis, and introducing the new genera and species Taxawa tesnikishii.</title>
        <authorList>
            <person name="Kurbessoian T."/>
            <person name="Stajich J.E."/>
        </authorList>
    </citation>
    <scope>NUCLEOTIDE SEQUENCE</scope>
    <source>
        <strain evidence="3">TK_1</strain>
    </source>
</reference>
<dbReference type="SUPFAM" id="SSF55486">
    <property type="entry name" value="Metalloproteases ('zincins'), catalytic domain"/>
    <property type="match status" value="1"/>
</dbReference>
<proteinExistence type="predicted"/>
<evidence type="ECO:0000313" key="4">
    <source>
        <dbReference type="Proteomes" id="UP001172684"/>
    </source>
</evidence>
<keyword evidence="4" id="KW-1185">Reference proteome</keyword>
<sequence length="630" mass="67702">MVVPHCIDGPCRVPPHPDLLASLGSKSFNVQGSPNGAAPLATAGRGPISYGAPTGTAPGLNDDTIFPESRFEGAPSAIHLTQTALNRAPLRGAIRAAIVLVEFSDKRMATGAKERFQELFFSTNKIATGSVTEYFTDVSNGKISLTGEVVGPFLMPQMSKQYANNAHGLGSAFPNLRTLAADALTAANGQVNFKPYDNDGNGYVDAFIVVHAGRGGEQTGNKDDIWSAKWVLPQETRVDDVNVFAFLTIPEDAKIGVSAHEIGHLVFGWPDLYDTDKSSSGVGKWCLMSNGSWGGGGATPCHPSAWCKANQGWIDVVTETENRLITCTDVKSGKKAHRLWKNGDTSSQEYFLVENRQLAGFDTSLPGAGLLVWHIDDSKDNNTNEHHPKVGLVQADGLSQLQNKTSSGDAGDPFPGTANRRVFNSTSNPHSKSRAGDDTFVSITSIPASSSTMTVEITVKPIVPPGFNAQTWYRLRNMLSGYALDVVNDGIGSRDGFIRMAREGNFSGQFWQIKPRADGSYALCTEFLGAGMQLDVYGNDKTKPHLAPKDAGNYSGQFWRIKPWGDGSFHLSNEYSGPGLYLDTMEGGTRVAMNSSNAGRPTQRWTITPIRAITEPGFLVQGQGAPRPSL</sequence>
<dbReference type="CDD" id="cd00161">
    <property type="entry name" value="beta-trefoil_Ricin-like"/>
    <property type="match status" value="1"/>
</dbReference>
<dbReference type="EMBL" id="JAPDRL010000079">
    <property type="protein sequence ID" value="KAJ9659113.1"/>
    <property type="molecule type" value="Genomic_DNA"/>
</dbReference>
<evidence type="ECO:0000313" key="3">
    <source>
        <dbReference type="EMBL" id="KAJ9659113.1"/>
    </source>
</evidence>
<protein>
    <recommendedName>
        <fullName evidence="2">Peptidase M6-like domain-containing protein</fullName>
    </recommendedName>
</protein>
<evidence type="ECO:0000256" key="1">
    <source>
        <dbReference type="SAM" id="MobiDB-lite"/>
    </source>
</evidence>
<comment type="caution">
    <text evidence="3">The sequence shown here is derived from an EMBL/GenBank/DDBJ whole genome shotgun (WGS) entry which is preliminary data.</text>
</comment>
<dbReference type="SUPFAM" id="SSF50370">
    <property type="entry name" value="Ricin B-like lectins"/>
    <property type="match status" value="1"/>
</dbReference>
<gene>
    <name evidence="3" type="ORF">H2201_007515</name>
</gene>